<evidence type="ECO:0008006" key="2">
    <source>
        <dbReference type="Google" id="ProtNLM"/>
    </source>
</evidence>
<name>W2IR74_PHYNI</name>
<dbReference type="Proteomes" id="UP000053864">
    <property type="component" value="Unassembled WGS sequence"/>
</dbReference>
<accession>W2IR74</accession>
<protein>
    <recommendedName>
        <fullName evidence="2">Reverse transcriptase domain-containing protein</fullName>
    </recommendedName>
</protein>
<proteinExistence type="predicted"/>
<gene>
    <name evidence="1" type="ORF">L916_11358</name>
</gene>
<dbReference type="EMBL" id="KI673710">
    <property type="protein sequence ID" value="ETL36709.1"/>
    <property type="molecule type" value="Genomic_DNA"/>
</dbReference>
<dbReference type="AlphaFoldDB" id="W2IR74"/>
<sequence length="47" mass="5419">MTSWAFYRAIDLTGGFYQIVMNECNILLTVIRTPRGALHSTGWYFTC</sequence>
<organism evidence="1">
    <name type="scientific">Phytophthora nicotianae</name>
    <name type="common">Potato buckeye rot agent</name>
    <name type="synonym">Phytophthora parasitica</name>
    <dbReference type="NCBI Taxonomy" id="4792"/>
    <lineage>
        <taxon>Eukaryota</taxon>
        <taxon>Sar</taxon>
        <taxon>Stramenopiles</taxon>
        <taxon>Oomycota</taxon>
        <taxon>Peronosporomycetes</taxon>
        <taxon>Peronosporales</taxon>
        <taxon>Peronosporaceae</taxon>
        <taxon>Phytophthora</taxon>
    </lineage>
</organism>
<evidence type="ECO:0000313" key="1">
    <source>
        <dbReference type="EMBL" id="ETL36709.1"/>
    </source>
</evidence>
<reference evidence="1" key="1">
    <citation type="submission" date="2013-11" db="EMBL/GenBank/DDBJ databases">
        <title>The Genome Sequence of Phytophthora parasitica CJ05E6.</title>
        <authorList>
            <consortium name="The Broad Institute Genomics Platform"/>
            <person name="Russ C."/>
            <person name="Tyler B."/>
            <person name="Panabieres F."/>
            <person name="Shan W."/>
            <person name="Tripathy S."/>
            <person name="Grunwald N."/>
            <person name="Machado M."/>
            <person name="Johnson C.S."/>
            <person name="Arredondo F."/>
            <person name="Hong C."/>
            <person name="Coffey M."/>
            <person name="Young S.K."/>
            <person name="Zeng Q."/>
            <person name="Gargeya S."/>
            <person name="Fitzgerald M."/>
            <person name="Abouelleil A."/>
            <person name="Alvarado L."/>
            <person name="Chapman S.B."/>
            <person name="Gainer-Dewar J."/>
            <person name="Goldberg J."/>
            <person name="Griggs A."/>
            <person name="Gujja S."/>
            <person name="Hansen M."/>
            <person name="Howarth C."/>
            <person name="Imamovic A."/>
            <person name="Ireland A."/>
            <person name="Larimer J."/>
            <person name="McCowan C."/>
            <person name="Murphy C."/>
            <person name="Pearson M."/>
            <person name="Poon T.W."/>
            <person name="Priest M."/>
            <person name="Roberts A."/>
            <person name="Saif S."/>
            <person name="Shea T."/>
            <person name="Sykes S."/>
            <person name="Wortman J."/>
            <person name="Nusbaum C."/>
            <person name="Birren B."/>
        </authorList>
    </citation>
    <scope>NUCLEOTIDE SEQUENCE [LARGE SCALE GENOMIC DNA]</scope>
    <source>
        <strain evidence="1">CJ05E6</strain>
    </source>
</reference>